<organism evidence="3 4">
    <name type="scientific">Staphylococcus coagulans</name>
    <dbReference type="NCBI Taxonomy" id="74706"/>
    <lineage>
        <taxon>Bacteria</taxon>
        <taxon>Bacillati</taxon>
        <taxon>Bacillota</taxon>
        <taxon>Bacilli</taxon>
        <taxon>Bacillales</taxon>
        <taxon>Staphylococcaceae</taxon>
        <taxon>Staphylococcus</taxon>
    </lineage>
</organism>
<feature type="region of interest" description="Disordered" evidence="1">
    <location>
        <begin position="17"/>
        <end position="112"/>
    </location>
</feature>
<feature type="signal peptide" evidence="2">
    <location>
        <begin position="1"/>
        <end position="19"/>
    </location>
</feature>
<proteinExistence type="predicted"/>
<dbReference type="AlphaFoldDB" id="A0A9X0TNG4"/>
<dbReference type="RefSeq" id="WP_182281288.1">
    <property type="nucleotide sequence ID" value="NZ_JABTCN010000054.1"/>
</dbReference>
<gene>
    <name evidence="3" type="ORF">HR081_11545</name>
</gene>
<evidence type="ECO:0000313" key="4">
    <source>
        <dbReference type="Proteomes" id="UP000524893"/>
    </source>
</evidence>
<evidence type="ECO:0008006" key="5">
    <source>
        <dbReference type="Google" id="ProtNLM"/>
    </source>
</evidence>
<feature type="compositionally biased region" description="Polar residues" evidence="1">
    <location>
        <begin position="73"/>
        <end position="86"/>
    </location>
</feature>
<evidence type="ECO:0000256" key="1">
    <source>
        <dbReference type="SAM" id="MobiDB-lite"/>
    </source>
</evidence>
<evidence type="ECO:0000256" key="2">
    <source>
        <dbReference type="SAM" id="SignalP"/>
    </source>
</evidence>
<reference evidence="3 4" key="1">
    <citation type="journal article" date="2020" name="Access Microbiol">
        <title>Isolation and genome sequencing of Staphylococcus schleiferi subspecies coagulans from Antarctic seals.</title>
        <authorList>
            <person name="Foster G."/>
            <person name="Robb A."/>
            <person name="Paterson G.K."/>
        </authorList>
    </citation>
    <scope>NUCLEOTIDE SEQUENCE [LARGE SCALE GENOMIC DNA]</scope>
    <source>
        <strain evidence="3 4">M615/02/4</strain>
    </source>
</reference>
<dbReference type="EMBL" id="JABTCN010000054">
    <property type="protein sequence ID" value="MBA8777504.1"/>
    <property type="molecule type" value="Genomic_DNA"/>
</dbReference>
<name>A0A9X0TNG4_9STAP</name>
<feature type="chain" id="PRO_5040794987" description="Lipoprotein" evidence="2">
    <location>
        <begin position="20"/>
        <end position="199"/>
    </location>
</feature>
<evidence type="ECO:0000313" key="3">
    <source>
        <dbReference type="EMBL" id="MBA8777504.1"/>
    </source>
</evidence>
<dbReference type="Proteomes" id="UP000524893">
    <property type="component" value="Unassembled WGS sequence"/>
</dbReference>
<accession>A0A9X0TNG4</accession>
<protein>
    <recommendedName>
        <fullName evidence="5">Lipoprotein</fullName>
    </recommendedName>
</protein>
<sequence>MKRLLFLLLSSLLVLSACGNDEKKEEPKKDTQSKEKANESKADKDKKKEKVHKEEEKTSNEEHNSQESENQSKDTNIAEQPSNSPLTKEEISQRFKNGQNVDGIVDADGDTWYQAPGNGDVVGYTKPDGTQCTVGGCTTPQEQQNMNNNIYRTPREQKAHENWVNDQREWVEATEAEKEAIRKREAEKYGYEYNPEDYE</sequence>
<comment type="caution">
    <text evidence="3">The sequence shown here is derived from an EMBL/GenBank/DDBJ whole genome shotgun (WGS) entry which is preliminary data.</text>
</comment>
<feature type="compositionally biased region" description="Basic and acidic residues" evidence="1">
    <location>
        <begin position="20"/>
        <end position="72"/>
    </location>
</feature>
<keyword evidence="2" id="KW-0732">Signal</keyword>
<dbReference type="PROSITE" id="PS51257">
    <property type="entry name" value="PROKAR_LIPOPROTEIN"/>
    <property type="match status" value="1"/>
</dbReference>